<dbReference type="Proteomes" id="UP000265916">
    <property type="component" value="Unassembled WGS sequence"/>
</dbReference>
<comment type="caution">
    <text evidence="4">The sequence shown here is derived from an EMBL/GenBank/DDBJ whole genome shotgun (WGS) entry which is preliminary data.</text>
</comment>
<dbReference type="FunFam" id="3.40.50.720:FF:000047">
    <property type="entry name" value="NADP-dependent L-serine/L-allo-threonine dehydrogenase"/>
    <property type="match status" value="1"/>
</dbReference>
<evidence type="ECO:0000313" key="5">
    <source>
        <dbReference type="Proteomes" id="UP000265916"/>
    </source>
</evidence>
<dbReference type="Pfam" id="PF00106">
    <property type="entry name" value="adh_short"/>
    <property type="match status" value="1"/>
</dbReference>
<dbReference type="RefSeq" id="WP_119531311.1">
    <property type="nucleotide sequence ID" value="NZ_JBHSSP010000021.1"/>
</dbReference>
<dbReference type="PANTHER" id="PTHR42901:SF1">
    <property type="entry name" value="ALCOHOL DEHYDROGENASE"/>
    <property type="match status" value="1"/>
</dbReference>
<dbReference type="InterPro" id="IPR020904">
    <property type="entry name" value="Sc_DH/Rdtase_CS"/>
</dbReference>
<dbReference type="AlphaFoldDB" id="A0A3A1YME9"/>
<evidence type="ECO:0000256" key="1">
    <source>
        <dbReference type="ARBA" id="ARBA00006484"/>
    </source>
</evidence>
<dbReference type="Gene3D" id="3.40.50.720">
    <property type="entry name" value="NAD(P)-binding Rossmann-like Domain"/>
    <property type="match status" value="1"/>
</dbReference>
<name>A0A3A1YME9_9GAMM</name>
<evidence type="ECO:0000256" key="2">
    <source>
        <dbReference type="ARBA" id="ARBA00023002"/>
    </source>
</evidence>
<reference evidence="4 5" key="1">
    <citation type="submission" date="2017-08" db="EMBL/GenBank/DDBJ databases">
        <title>Reclassification of Bisgaard taxon 37 and 44.</title>
        <authorList>
            <person name="Christensen H."/>
        </authorList>
    </citation>
    <scope>NUCLEOTIDE SEQUENCE [LARGE SCALE GENOMIC DNA]</scope>
    <source>
        <strain evidence="4 5">111</strain>
    </source>
</reference>
<dbReference type="PRINTS" id="PR00080">
    <property type="entry name" value="SDRFAMILY"/>
</dbReference>
<keyword evidence="2" id="KW-0560">Oxidoreductase</keyword>
<comment type="similarity">
    <text evidence="1 3">Belongs to the short-chain dehydrogenases/reductases (SDR) family.</text>
</comment>
<dbReference type="PANTHER" id="PTHR42901">
    <property type="entry name" value="ALCOHOL DEHYDROGENASE"/>
    <property type="match status" value="1"/>
</dbReference>
<evidence type="ECO:0000313" key="4">
    <source>
        <dbReference type="EMBL" id="RIY38438.1"/>
    </source>
</evidence>
<dbReference type="PRINTS" id="PR00081">
    <property type="entry name" value="GDHRDH"/>
</dbReference>
<gene>
    <name evidence="4" type="ORF">CKF58_04255</name>
</gene>
<dbReference type="SUPFAM" id="SSF51735">
    <property type="entry name" value="NAD(P)-binding Rossmann-fold domains"/>
    <property type="match status" value="1"/>
</dbReference>
<dbReference type="OrthoDB" id="9810734at2"/>
<dbReference type="GO" id="GO:0016616">
    <property type="term" value="F:oxidoreductase activity, acting on the CH-OH group of donors, NAD or NADP as acceptor"/>
    <property type="evidence" value="ECO:0007669"/>
    <property type="project" value="UniProtKB-ARBA"/>
</dbReference>
<dbReference type="PROSITE" id="PS00061">
    <property type="entry name" value="ADH_SHORT"/>
    <property type="match status" value="1"/>
</dbReference>
<organism evidence="4 5">
    <name type="scientific">Psittacicella hinzii</name>
    <dbReference type="NCBI Taxonomy" id="2028575"/>
    <lineage>
        <taxon>Bacteria</taxon>
        <taxon>Pseudomonadati</taxon>
        <taxon>Pseudomonadota</taxon>
        <taxon>Gammaproteobacteria</taxon>
        <taxon>Pasteurellales</taxon>
        <taxon>Psittacicellaceae</taxon>
        <taxon>Psittacicella</taxon>
    </lineage>
</organism>
<dbReference type="InterPro" id="IPR036291">
    <property type="entry name" value="NAD(P)-bd_dom_sf"/>
</dbReference>
<dbReference type="InterPro" id="IPR002347">
    <property type="entry name" value="SDR_fam"/>
</dbReference>
<keyword evidence="5" id="KW-1185">Reference proteome</keyword>
<proteinExistence type="inferred from homology"/>
<evidence type="ECO:0000256" key="3">
    <source>
        <dbReference type="RuleBase" id="RU000363"/>
    </source>
</evidence>
<protein>
    <submittedName>
        <fullName evidence="4">NADP-dependent 3-hydroxy acid dehydrogenase</fullName>
    </submittedName>
</protein>
<sequence length="256" mass="27680">MIVLVTGATAGFGKAIALRLLKEGHRVIGTGRRPEKLADLAAAYPDTFTPLAFDIQDLAAMKAALASLPADLQNIDVLVNNAGLAKGLDPAYKADLDNWAQMINTNVVGLTNLTALVLPQMVKRHTGYIINFGSIAGTYAYPGGNVYGATKAYIRQFSFNLRADLVGTGVRVTNIEPGLCGGTEFSEVRFNGDTQKAAAVYENIDYVTSEDIADIVSYLINTPKHVNINSLEVMHTAQSFNPLRVDKKDFRVELED</sequence>
<accession>A0A3A1YME9</accession>
<dbReference type="EMBL" id="NRJG01000068">
    <property type="protein sequence ID" value="RIY38438.1"/>
    <property type="molecule type" value="Genomic_DNA"/>
</dbReference>